<dbReference type="Proteomes" id="UP000063789">
    <property type="component" value="Chromosome"/>
</dbReference>
<evidence type="ECO:0000256" key="5">
    <source>
        <dbReference type="ARBA" id="ARBA00023004"/>
    </source>
</evidence>
<keyword evidence="5" id="KW-0408">Iron</keyword>
<sequence>MRITVDHDLCESNAVCVGMAPDVFELDDDDYLLILTDDVAESRREEMRQVVASCPRSALSIVDD</sequence>
<keyword evidence="7" id="KW-0003">3Fe-4S</keyword>
<dbReference type="Pfam" id="PF13459">
    <property type="entry name" value="Fer4_15"/>
    <property type="match status" value="1"/>
</dbReference>
<evidence type="ECO:0000256" key="3">
    <source>
        <dbReference type="ARBA" id="ARBA00022723"/>
    </source>
</evidence>
<dbReference type="Gene3D" id="3.30.70.20">
    <property type="match status" value="1"/>
</dbReference>
<evidence type="ECO:0000256" key="2">
    <source>
        <dbReference type="ARBA" id="ARBA00022448"/>
    </source>
</evidence>
<dbReference type="RefSeq" id="WP_062394031.1">
    <property type="nucleotide sequence ID" value="NZ_CP011853.1"/>
</dbReference>
<evidence type="ECO:0000313" key="9">
    <source>
        <dbReference type="Proteomes" id="UP000063789"/>
    </source>
</evidence>
<evidence type="ECO:0000313" key="8">
    <source>
        <dbReference type="EMBL" id="ALG85933.1"/>
    </source>
</evidence>
<gene>
    <name evidence="8" type="ORF">ACH46_17370</name>
</gene>
<evidence type="ECO:0000256" key="4">
    <source>
        <dbReference type="ARBA" id="ARBA00022982"/>
    </source>
</evidence>
<organism evidence="8 9">
    <name type="scientific">Gordonia phthalatica</name>
    <dbReference type="NCBI Taxonomy" id="1136941"/>
    <lineage>
        <taxon>Bacteria</taxon>
        <taxon>Bacillati</taxon>
        <taxon>Actinomycetota</taxon>
        <taxon>Actinomycetes</taxon>
        <taxon>Mycobacteriales</taxon>
        <taxon>Gordoniaceae</taxon>
        <taxon>Gordonia</taxon>
    </lineage>
</organism>
<keyword evidence="9" id="KW-1185">Reference proteome</keyword>
<keyword evidence="4" id="KW-0249">Electron transport</keyword>
<dbReference type="SUPFAM" id="SSF54862">
    <property type="entry name" value="4Fe-4S ferredoxins"/>
    <property type="match status" value="1"/>
</dbReference>
<dbReference type="InterPro" id="IPR051269">
    <property type="entry name" value="Fe-S_cluster_ET"/>
</dbReference>
<keyword evidence="6" id="KW-0411">Iron-sulfur</keyword>
<evidence type="ECO:0000256" key="1">
    <source>
        <dbReference type="ARBA" id="ARBA00001927"/>
    </source>
</evidence>
<dbReference type="AlphaFoldDB" id="A0A0N9NE17"/>
<evidence type="ECO:0000256" key="6">
    <source>
        <dbReference type="ARBA" id="ARBA00023014"/>
    </source>
</evidence>
<reference evidence="9" key="1">
    <citation type="submission" date="2015-06" db="EMBL/GenBank/DDBJ databases">
        <title>Complete genome sequence and metabolic analysis of phthalate degradation pathway in Gordonia sp. QH-11.</title>
        <authorList>
            <person name="Jin D."/>
            <person name="Kong X."/>
            <person name="Bai Z."/>
        </authorList>
    </citation>
    <scope>NUCLEOTIDE SEQUENCE [LARGE SCALE GENOMIC DNA]</scope>
    <source>
        <strain evidence="9">QH-11</strain>
    </source>
</reference>
<proteinExistence type="predicted"/>
<dbReference type="PANTHER" id="PTHR36923:SF3">
    <property type="entry name" value="FERREDOXIN"/>
    <property type="match status" value="1"/>
</dbReference>
<dbReference type="KEGG" id="goq:ACH46_17370"/>
<keyword evidence="2" id="KW-0813">Transport</keyword>
<dbReference type="GO" id="GO:0046872">
    <property type="term" value="F:metal ion binding"/>
    <property type="evidence" value="ECO:0007669"/>
    <property type="project" value="UniProtKB-KW"/>
</dbReference>
<dbReference type="EMBL" id="CP011853">
    <property type="protein sequence ID" value="ALG85933.1"/>
    <property type="molecule type" value="Genomic_DNA"/>
</dbReference>
<accession>A0A0N9NE17</accession>
<protein>
    <submittedName>
        <fullName evidence="8">Ferredoxin</fullName>
    </submittedName>
</protein>
<dbReference type="STRING" id="1136941.ACH46_17370"/>
<dbReference type="PATRIC" id="fig|1136941.3.peg.3550"/>
<reference evidence="8 9" key="2">
    <citation type="journal article" date="2017" name="Int. J. Syst. Evol. Microbiol.">
        <title>Gordonia phthalatica sp. nov., a di-n-butyl phthalate-degrading bacterium isolated from activated sludge.</title>
        <authorList>
            <person name="Jin D."/>
            <person name="Kong X."/>
            <person name="Jia M."/>
            <person name="Yu X."/>
            <person name="Wang X."/>
            <person name="Zhuang X."/>
            <person name="Deng Y."/>
            <person name="Bai Z."/>
        </authorList>
    </citation>
    <scope>NUCLEOTIDE SEQUENCE [LARGE SCALE GENOMIC DNA]</scope>
    <source>
        <strain evidence="8 9">QH-11</strain>
    </source>
</reference>
<evidence type="ECO:0000256" key="7">
    <source>
        <dbReference type="ARBA" id="ARBA00023291"/>
    </source>
</evidence>
<dbReference type="PANTHER" id="PTHR36923">
    <property type="entry name" value="FERREDOXIN"/>
    <property type="match status" value="1"/>
</dbReference>
<keyword evidence="3" id="KW-0479">Metal-binding</keyword>
<dbReference type="GO" id="GO:0051538">
    <property type="term" value="F:3 iron, 4 sulfur cluster binding"/>
    <property type="evidence" value="ECO:0007669"/>
    <property type="project" value="UniProtKB-KW"/>
</dbReference>
<comment type="cofactor">
    <cofactor evidence="1">
        <name>[3Fe-4S] cluster</name>
        <dbReference type="ChEBI" id="CHEBI:21137"/>
    </cofactor>
</comment>
<name>A0A0N9NE17_9ACTN</name>